<dbReference type="SUPFAM" id="SSF81761">
    <property type="entry name" value="X-Prolyl dipeptidyl aminopeptidase PepX, N-terminal domain"/>
    <property type="match status" value="1"/>
</dbReference>
<dbReference type="RefSeq" id="WP_070229891.1">
    <property type="nucleotide sequence ID" value="NZ_BJYO01000002.1"/>
</dbReference>
<dbReference type="InterPro" id="IPR013736">
    <property type="entry name" value="Xaa-Pro_dipept_C"/>
</dbReference>
<evidence type="ECO:0000313" key="13">
    <source>
        <dbReference type="EMBL" id="RDL11820.1"/>
    </source>
</evidence>
<evidence type="ECO:0000256" key="5">
    <source>
        <dbReference type="ARBA" id="ARBA00012463"/>
    </source>
</evidence>
<dbReference type="AlphaFoldDB" id="A0A288QM60"/>
<evidence type="ECO:0000256" key="3">
    <source>
        <dbReference type="ARBA" id="ARBA00010819"/>
    </source>
</evidence>
<dbReference type="EMBL" id="QRAS01000001">
    <property type="protein sequence ID" value="RDL11820.1"/>
    <property type="molecule type" value="Genomic_DNA"/>
</dbReference>
<dbReference type="PRINTS" id="PR00923">
    <property type="entry name" value="LACTOPTASE"/>
</dbReference>
<dbReference type="GO" id="GO:0006508">
    <property type="term" value="P:proteolysis"/>
    <property type="evidence" value="ECO:0007669"/>
    <property type="project" value="UniProtKB-KW"/>
</dbReference>
<keyword evidence="7" id="KW-0031">Aminopeptidase</keyword>
<keyword evidence="10" id="KW-0720">Serine protease</keyword>
<dbReference type="KEGG" id="wso:WSWS_00609"/>
<evidence type="ECO:0000256" key="6">
    <source>
        <dbReference type="ARBA" id="ARBA00014682"/>
    </source>
</evidence>
<dbReference type="Gene3D" id="3.40.50.1820">
    <property type="entry name" value="alpha/beta hydrolase"/>
    <property type="match status" value="1"/>
</dbReference>
<keyword evidence="9" id="KW-0378">Hydrolase</keyword>
<evidence type="ECO:0000256" key="8">
    <source>
        <dbReference type="ARBA" id="ARBA00022670"/>
    </source>
</evidence>
<evidence type="ECO:0000256" key="12">
    <source>
        <dbReference type="ARBA" id="ARBA00031951"/>
    </source>
</evidence>
<sequence>MMKFNQFGVIDRTDDERIAELMAIKMLAENERQLAPKTLFERFVRRALPEYPTIGTQNDWLRAHLADKASENALAFFSNDTPVTRQIVYNVVVELFDLQEAFIRADYDGYQVLRAVNLPAKQPEAVLTTHDLMVLWYDILTWHTPVGLQFIDVLASRGYFPQDNHYRQFNGKTLPTFATNDLIRETVYVESAVDTDDDGLGDLVRVDVIRPHTSERVPVLFTASPYYQGLNIAANDALLHDVNVPLTRKAPNQVTYDEIAYERVPFEAGKRSVQGKVDKAVQTFTKEQSLPVDISNYFLSRGFAVAYSAGIGTKDADGFQDTGSPEQVESMKNVVEWLAGNRVAFTDQTSRMAVTANWSNQRIAMTGKSYLGTLATAVATTGVAGLETVIAEAAISDWYQYYRDNGLVIAPGGFPGEDMDVLAELVYTPMQQPAIWRQKQASWRAFQANTAKNMDRTTGNYSNYWDARNYLKWVQDIKIDMVAVHGLNDWNVKPRQVYRLWQALQAQGGHHKLFLHQGQHIYINNNRSLDFADQMNLWLTHKLLQVDNDAIATVPTITWQDNRLPETWHVLQAWGGGQAETMALSPQPMLVSYVDGLSDELYQKYTTDFSRWRSDMLLPTAQALEHTRARWLMAPLTETRRLNGEVILHLQMTSSENVGLVSAMLVDYGDAKHLKQTPSATGEKIDRGVNFAPVPLMEFTLDNVSSHKMITIGHLNLQNRTSAWQNDDLLPNEWVEVSFGLQPTLYEVAAGHQLGLLLYGTDFEMTIRGNQKIAYQIDLAQSSIELPWEE</sequence>
<evidence type="ECO:0000256" key="7">
    <source>
        <dbReference type="ARBA" id="ARBA00022438"/>
    </source>
</evidence>
<dbReference type="Proteomes" id="UP000254912">
    <property type="component" value="Unassembled WGS sequence"/>
</dbReference>
<keyword evidence="14" id="KW-1185">Reference proteome</keyword>
<dbReference type="InterPro" id="IPR036313">
    <property type="entry name" value="PepX_N_dom_sf"/>
</dbReference>
<dbReference type="Gene3D" id="2.60.120.260">
    <property type="entry name" value="Galactose-binding domain-like"/>
    <property type="match status" value="1"/>
</dbReference>
<dbReference type="GO" id="GO:0008236">
    <property type="term" value="F:serine-type peptidase activity"/>
    <property type="evidence" value="ECO:0007669"/>
    <property type="project" value="UniProtKB-KW"/>
</dbReference>
<evidence type="ECO:0000256" key="2">
    <source>
        <dbReference type="ARBA" id="ARBA00003997"/>
    </source>
</evidence>
<accession>A0A288QM60</accession>
<dbReference type="GO" id="GO:0004177">
    <property type="term" value="F:aminopeptidase activity"/>
    <property type="evidence" value="ECO:0007669"/>
    <property type="project" value="UniProtKB-KW"/>
</dbReference>
<evidence type="ECO:0000313" key="14">
    <source>
        <dbReference type="Proteomes" id="UP000254912"/>
    </source>
</evidence>
<dbReference type="InterPro" id="IPR000383">
    <property type="entry name" value="Xaa-Pro-like_dom"/>
</dbReference>
<evidence type="ECO:0000256" key="1">
    <source>
        <dbReference type="ARBA" id="ARBA00000123"/>
    </source>
</evidence>
<dbReference type="SMART" id="SM00940">
    <property type="entry name" value="PepX_N"/>
    <property type="match status" value="1"/>
</dbReference>
<proteinExistence type="inferred from homology"/>
<dbReference type="SUPFAM" id="SSF49785">
    <property type="entry name" value="Galactose-binding domain-like"/>
    <property type="match status" value="1"/>
</dbReference>
<comment type="catalytic activity">
    <reaction evidence="1">
        <text>Hydrolyzes Xaa-Pro-|- bonds to release unblocked, N-terminal dipeptides from substrates including Ala-Pro-|-p-nitroanilide and (sequentially) Tyr-Pro-|-Phe-Pro-|-Gly-Pro-|-Ile.</text>
        <dbReference type="EC" id="3.4.14.11"/>
    </reaction>
</comment>
<dbReference type="InterPro" id="IPR015251">
    <property type="entry name" value="PepX_N_dom"/>
</dbReference>
<dbReference type="Pfam" id="PF02129">
    <property type="entry name" value="Peptidase_S15"/>
    <property type="match status" value="1"/>
</dbReference>
<dbReference type="InterPro" id="IPR008979">
    <property type="entry name" value="Galactose-bd-like_sf"/>
</dbReference>
<reference evidence="13 14" key="1">
    <citation type="submission" date="2018-07" db="EMBL/GenBank/DDBJ databases">
        <title>Genomic Encyclopedia of Type Strains, Phase III (KMG-III): the genomes of soil and plant-associated and newly described type strains.</title>
        <authorList>
            <person name="Whitman W."/>
        </authorList>
    </citation>
    <scope>NUCLEOTIDE SEQUENCE [LARGE SCALE GENOMIC DNA]</scope>
    <source>
        <strain evidence="13 14">CECT 7031</strain>
    </source>
</reference>
<dbReference type="InterPro" id="IPR029058">
    <property type="entry name" value="AB_hydrolase_fold"/>
</dbReference>
<organism evidence="13 14">
    <name type="scientific">Weissella soli</name>
    <dbReference type="NCBI Taxonomy" id="155866"/>
    <lineage>
        <taxon>Bacteria</taxon>
        <taxon>Bacillati</taxon>
        <taxon>Bacillota</taxon>
        <taxon>Bacilli</taxon>
        <taxon>Lactobacillales</taxon>
        <taxon>Lactobacillaceae</taxon>
        <taxon>Weissella</taxon>
    </lineage>
</organism>
<comment type="subunit">
    <text evidence="4">Homodimer.</text>
</comment>
<gene>
    <name evidence="13" type="ORF">DFP99_0239</name>
</gene>
<protein>
    <recommendedName>
        <fullName evidence="6">Xaa-Pro dipeptidyl-peptidase</fullName>
        <ecNumber evidence="5">3.4.14.11</ecNumber>
    </recommendedName>
    <alternativeName>
        <fullName evidence="12">X-Pro dipeptidyl-peptidase</fullName>
    </alternativeName>
    <alternativeName>
        <fullName evidence="11">X-prolyl-dipeptidyl aminopeptidase</fullName>
    </alternativeName>
</protein>
<evidence type="ECO:0000256" key="11">
    <source>
        <dbReference type="ARBA" id="ARBA00030045"/>
    </source>
</evidence>
<dbReference type="GeneID" id="94545815"/>
<evidence type="ECO:0000256" key="9">
    <source>
        <dbReference type="ARBA" id="ARBA00022801"/>
    </source>
</evidence>
<dbReference type="Gene3D" id="1.10.246.70">
    <property type="match status" value="1"/>
</dbReference>
<dbReference type="SMART" id="SM00939">
    <property type="entry name" value="PepX_C"/>
    <property type="match status" value="1"/>
</dbReference>
<comment type="function">
    <text evidence="2">Removes N-terminal dipeptides sequentially from polypeptides having unsubstituted N-termini provided that the penultimate residue is proline.</text>
</comment>
<dbReference type="Pfam" id="PF09168">
    <property type="entry name" value="PepX_N"/>
    <property type="match status" value="1"/>
</dbReference>
<name>A0A288QM60_9LACO</name>
<dbReference type="EC" id="3.4.14.11" evidence="5"/>
<comment type="similarity">
    <text evidence="3">Belongs to the peptidase S15 family.</text>
</comment>
<dbReference type="SUPFAM" id="SSF53474">
    <property type="entry name" value="alpha/beta-Hydrolases"/>
    <property type="match status" value="1"/>
</dbReference>
<evidence type="ECO:0000256" key="10">
    <source>
        <dbReference type="ARBA" id="ARBA00022825"/>
    </source>
</evidence>
<dbReference type="GO" id="GO:0008239">
    <property type="term" value="F:dipeptidyl-peptidase activity"/>
    <property type="evidence" value="ECO:0007669"/>
    <property type="project" value="UniProtKB-EC"/>
</dbReference>
<keyword evidence="8" id="KW-0645">Protease</keyword>
<dbReference type="NCBIfam" id="NF003781">
    <property type="entry name" value="PRK05371.1-2"/>
    <property type="match status" value="1"/>
</dbReference>
<dbReference type="InterPro" id="IPR008252">
    <property type="entry name" value="Pept_S15_Xpro"/>
</dbReference>
<comment type="caution">
    <text evidence="13">The sequence shown here is derived from an EMBL/GenBank/DDBJ whole genome shotgun (WGS) entry which is preliminary data.</text>
</comment>
<evidence type="ECO:0000256" key="4">
    <source>
        <dbReference type="ARBA" id="ARBA00011738"/>
    </source>
</evidence>
<dbReference type="Pfam" id="PF08530">
    <property type="entry name" value="PepX_C"/>
    <property type="match status" value="1"/>
</dbReference>